<keyword evidence="2 6" id="KW-0349">Heme</keyword>
<dbReference type="STRING" id="321339.SAMN05444340_10797"/>
<keyword evidence="5 6" id="KW-0408">Iron</keyword>
<evidence type="ECO:0000313" key="8">
    <source>
        <dbReference type="EMBL" id="SDY40422.1"/>
    </source>
</evidence>
<name>A0A1H3JKH1_9RHOB</name>
<evidence type="ECO:0000256" key="6">
    <source>
        <dbReference type="PROSITE-ProRule" id="PRU00433"/>
    </source>
</evidence>
<dbReference type="GO" id="GO:0046872">
    <property type="term" value="F:metal ion binding"/>
    <property type="evidence" value="ECO:0007669"/>
    <property type="project" value="UniProtKB-KW"/>
</dbReference>
<reference evidence="8 9" key="1">
    <citation type="submission" date="2016-10" db="EMBL/GenBank/DDBJ databases">
        <authorList>
            <person name="de Groot N.N."/>
        </authorList>
    </citation>
    <scope>NUCLEOTIDE SEQUENCE [LARGE SCALE GENOMIC DNA]</scope>
    <source>
        <strain evidence="8 9">DSM 26880</strain>
    </source>
</reference>
<dbReference type="EMBL" id="FNPF01000007">
    <property type="protein sequence ID" value="SDY40422.1"/>
    <property type="molecule type" value="Genomic_DNA"/>
</dbReference>
<dbReference type="InterPro" id="IPR036909">
    <property type="entry name" value="Cyt_c-like_dom_sf"/>
</dbReference>
<dbReference type="RefSeq" id="WP_089883125.1">
    <property type="nucleotide sequence ID" value="NZ_FNPF01000007.1"/>
</dbReference>
<organism evidence="8 9">
    <name type="scientific">Citreimonas salinaria</name>
    <dbReference type="NCBI Taxonomy" id="321339"/>
    <lineage>
        <taxon>Bacteria</taxon>
        <taxon>Pseudomonadati</taxon>
        <taxon>Pseudomonadota</taxon>
        <taxon>Alphaproteobacteria</taxon>
        <taxon>Rhodobacterales</taxon>
        <taxon>Roseobacteraceae</taxon>
        <taxon>Citreimonas</taxon>
    </lineage>
</organism>
<dbReference type="AlphaFoldDB" id="A0A1H3JKH1"/>
<proteinExistence type="predicted"/>
<dbReference type="Pfam" id="PF00034">
    <property type="entry name" value="Cytochrom_C"/>
    <property type="match status" value="1"/>
</dbReference>
<keyword evidence="9" id="KW-1185">Reference proteome</keyword>
<dbReference type="GO" id="GO:0020037">
    <property type="term" value="F:heme binding"/>
    <property type="evidence" value="ECO:0007669"/>
    <property type="project" value="InterPro"/>
</dbReference>
<dbReference type="SUPFAM" id="SSF46626">
    <property type="entry name" value="Cytochrome c"/>
    <property type="match status" value="1"/>
</dbReference>
<evidence type="ECO:0000256" key="3">
    <source>
        <dbReference type="ARBA" id="ARBA00022723"/>
    </source>
</evidence>
<keyword evidence="1" id="KW-0813">Transport</keyword>
<dbReference type="InterPro" id="IPR002327">
    <property type="entry name" value="Cyt_c_1A/1B"/>
</dbReference>
<keyword evidence="4" id="KW-0249">Electron transport</keyword>
<evidence type="ECO:0000313" key="9">
    <source>
        <dbReference type="Proteomes" id="UP000199286"/>
    </source>
</evidence>
<keyword evidence="3 6" id="KW-0479">Metal-binding</keyword>
<dbReference type="PANTHER" id="PTHR11961">
    <property type="entry name" value="CYTOCHROME C"/>
    <property type="match status" value="1"/>
</dbReference>
<accession>A0A1H3JKH1</accession>
<evidence type="ECO:0000256" key="2">
    <source>
        <dbReference type="ARBA" id="ARBA00022617"/>
    </source>
</evidence>
<protein>
    <submittedName>
        <fullName evidence="8">Cytochrome c</fullName>
    </submittedName>
</protein>
<dbReference type="Gene3D" id="1.10.760.10">
    <property type="entry name" value="Cytochrome c-like domain"/>
    <property type="match status" value="1"/>
</dbReference>
<dbReference type="InterPro" id="IPR009056">
    <property type="entry name" value="Cyt_c-like_dom"/>
</dbReference>
<evidence type="ECO:0000256" key="5">
    <source>
        <dbReference type="ARBA" id="ARBA00023004"/>
    </source>
</evidence>
<feature type="domain" description="Cytochrome c" evidence="7">
    <location>
        <begin position="71"/>
        <end position="170"/>
    </location>
</feature>
<dbReference type="PROSITE" id="PS51007">
    <property type="entry name" value="CYTC"/>
    <property type="match status" value="1"/>
</dbReference>
<gene>
    <name evidence="8" type="ORF">SAMN05444340_10797</name>
</gene>
<dbReference type="GO" id="GO:0009055">
    <property type="term" value="F:electron transfer activity"/>
    <property type="evidence" value="ECO:0007669"/>
    <property type="project" value="InterPro"/>
</dbReference>
<dbReference type="Proteomes" id="UP000199286">
    <property type="component" value="Unassembled WGS sequence"/>
</dbReference>
<evidence type="ECO:0000259" key="7">
    <source>
        <dbReference type="PROSITE" id="PS51007"/>
    </source>
</evidence>
<sequence>MFDTMTFTKTLGAVCGALLVFLLGKWAAETLYHVGGDHGHEVAAYVIEVEDAEAPAEETAALAPEEYLAAADASAGERLWSQCRACHQLEQGANAVGPYLYGVVGREVAAAEGFNYSGALSEHANVWTPENLFAFLENPQGFAPGTSMSYRGMPSPEDRANLIAFLDQTDE</sequence>
<dbReference type="OrthoDB" id="9805828at2"/>
<evidence type="ECO:0000256" key="1">
    <source>
        <dbReference type="ARBA" id="ARBA00022448"/>
    </source>
</evidence>
<evidence type="ECO:0000256" key="4">
    <source>
        <dbReference type="ARBA" id="ARBA00022982"/>
    </source>
</evidence>
<dbReference type="PRINTS" id="PR00604">
    <property type="entry name" value="CYTCHRMECIAB"/>
</dbReference>